<keyword evidence="1" id="KW-1185">Reference proteome</keyword>
<reference evidence="2" key="1">
    <citation type="submission" date="2016-11" db="UniProtKB">
        <authorList>
            <consortium name="WormBaseParasite"/>
        </authorList>
    </citation>
    <scope>IDENTIFICATION</scope>
</reference>
<dbReference type="AlphaFoldDB" id="A0A1I8GLX5"/>
<proteinExistence type="predicted"/>
<dbReference type="WBParaSite" id="maker-uti_cns_0002434-snap-gene-0.15-mRNA-1">
    <property type="protein sequence ID" value="maker-uti_cns_0002434-snap-gene-0.15-mRNA-1"/>
    <property type="gene ID" value="maker-uti_cns_0002434-snap-gene-0.15"/>
</dbReference>
<dbReference type="Proteomes" id="UP000095280">
    <property type="component" value="Unplaced"/>
</dbReference>
<accession>A0A1I8GLX5</accession>
<sequence length="353" mass="38050">MTNPAQRQQRQARAKRPEFSISSAVSGIVGGDICGSRLRSLSEEEREIVSRVLGGDKSTVWHVCQNLRDTDTVDSRSSDFDLGSYAPEYRRRSCFKPKGGRATATAASCGSAGSPPVADMKSRLSVARTQEAAPCAGPRSNRRSSKLAEKVIAKHRWSEQASYASSLQSSGSSDFLRVEPPSNSPQQPPQRRSASTRRTRTAPAGTADSAATPATVRSAPSLTPQPPQSATPQADEAPARPNSPSPSASSTTFSSNSSIIRRRHKEPMFAARQAAGPAAAASTDDLRRRIRFLPLAEALDRSSGECVGVGADSRDDWDLGDVEIRRLVQRRRIDTLLMRTSTSRTSRLGFDPN</sequence>
<evidence type="ECO:0000313" key="2">
    <source>
        <dbReference type="WBParaSite" id="maker-uti_cns_0002434-snap-gene-0.15-mRNA-1"/>
    </source>
</evidence>
<name>A0A1I8GLX5_9PLAT</name>
<organism evidence="1 2">
    <name type="scientific">Macrostomum lignano</name>
    <dbReference type="NCBI Taxonomy" id="282301"/>
    <lineage>
        <taxon>Eukaryota</taxon>
        <taxon>Metazoa</taxon>
        <taxon>Spiralia</taxon>
        <taxon>Lophotrochozoa</taxon>
        <taxon>Platyhelminthes</taxon>
        <taxon>Rhabditophora</taxon>
        <taxon>Macrostomorpha</taxon>
        <taxon>Macrostomida</taxon>
        <taxon>Macrostomidae</taxon>
        <taxon>Macrostomum</taxon>
    </lineage>
</organism>
<evidence type="ECO:0000313" key="1">
    <source>
        <dbReference type="Proteomes" id="UP000095280"/>
    </source>
</evidence>
<protein>
    <submittedName>
        <fullName evidence="2">Uncharacterized protein</fullName>
    </submittedName>
</protein>